<comment type="caution">
    <text evidence="3">The sequence shown here is derived from an EMBL/GenBank/DDBJ whole genome shotgun (WGS) entry which is preliminary data.</text>
</comment>
<dbReference type="SMART" id="SM01204">
    <property type="entry name" value="FIST_C"/>
    <property type="match status" value="1"/>
</dbReference>
<keyword evidence="4" id="KW-1185">Reference proteome</keyword>
<accession>A0A562ZNF8</accession>
<dbReference type="SMART" id="SM00897">
    <property type="entry name" value="FIST"/>
    <property type="match status" value="1"/>
</dbReference>
<feature type="domain" description="FIST C-domain" evidence="2">
    <location>
        <begin position="229"/>
        <end position="369"/>
    </location>
</feature>
<dbReference type="RefSeq" id="WP_145894269.1">
    <property type="nucleotide sequence ID" value="NZ_VOBQ01000013.1"/>
</dbReference>
<dbReference type="EMBL" id="VOBQ01000013">
    <property type="protein sequence ID" value="TWO70073.1"/>
    <property type="molecule type" value="Genomic_DNA"/>
</dbReference>
<protein>
    <submittedName>
        <fullName evidence="3">FIST domain protein</fullName>
    </submittedName>
</protein>
<organism evidence="3 4">
    <name type="scientific">Caenimonas sedimenti</name>
    <dbReference type="NCBI Taxonomy" id="2596921"/>
    <lineage>
        <taxon>Bacteria</taxon>
        <taxon>Pseudomonadati</taxon>
        <taxon>Pseudomonadota</taxon>
        <taxon>Betaproteobacteria</taxon>
        <taxon>Burkholderiales</taxon>
        <taxon>Comamonadaceae</taxon>
        <taxon>Caenimonas</taxon>
    </lineage>
</organism>
<feature type="domain" description="FIST" evidence="1">
    <location>
        <begin position="32"/>
        <end position="228"/>
    </location>
</feature>
<dbReference type="InterPro" id="IPR019494">
    <property type="entry name" value="FIST_C"/>
</dbReference>
<dbReference type="Pfam" id="PF08495">
    <property type="entry name" value="FIST"/>
    <property type="match status" value="1"/>
</dbReference>
<proteinExistence type="predicted"/>
<gene>
    <name evidence="3" type="ORF">FN976_17200</name>
</gene>
<dbReference type="OrthoDB" id="9770435at2"/>
<evidence type="ECO:0000313" key="4">
    <source>
        <dbReference type="Proteomes" id="UP000318199"/>
    </source>
</evidence>
<evidence type="ECO:0000259" key="2">
    <source>
        <dbReference type="SMART" id="SM01204"/>
    </source>
</evidence>
<dbReference type="PANTHER" id="PTHR40252">
    <property type="entry name" value="BLR0328 PROTEIN"/>
    <property type="match status" value="1"/>
</dbReference>
<dbReference type="AlphaFoldDB" id="A0A562ZNF8"/>
<evidence type="ECO:0000313" key="3">
    <source>
        <dbReference type="EMBL" id="TWO70073.1"/>
    </source>
</evidence>
<dbReference type="PANTHER" id="PTHR40252:SF2">
    <property type="entry name" value="BLR0328 PROTEIN"/>
    <property type="match status" value="1"/>
</dbReference>
<evidence type="ECO:0000259" key="1">
    <source>
        <dbReference type="SMART" id="SM00897"/>
    </source>
</evidence>
<name>A0A562ZNF8_9BURK</name>
<sequence>MTQTHIAITDQRDSARAGSQLGAEIRTAFGGSPADAIVVFASAQHDYPNLLKALAEAAGTTVIAGASSAGEFTNQSRGEGQVSALGIRSPNIKFAVGLGQGVSSDAKGAAHQLVEAFRGTAKPALPHRSALVMTDALAGHTDALVEELTLATGGNYRFFGGGAGDDGRFDTTHVFAGTQAYNNAVSALEILSSKPVGVGVAHGWEPAGPALRVTEAVGTRLIGINGVPAVEALREHAQRSGQTFDEQDPMPFFLHNVLGIRADEGYRLRVPLAIGESGAILCAAAVPEGSVIHVMKTTADSAVQAARTATSAALSALAGEKPAAAFVFDCVATRLRLGRAFEDELHACASLLAPAAFVGCNTYGQIARAEGQFGGFHNCTAVVCVLPA</sequence>
<dbReference type="InterPro" id="IPR013702">
    <property type="entry name" value="FIST_domain_N"/>
</dbReference>
<reference evidence="3 4" key="1">
    <citation type="submission" date="2019-07" db="EMBL/GenBank/DDBJ databases">
        <title>Caenimonas sedimenti sp. nov., isolated from activated sludge.</title>
        <authorList>
            <person name="Xu J."/>
        </authorList>
    </citation>
    <scope>NUCLEOTIDE SEQUENCE [LARGE SCALE GENOMIC DNA]</scope>
    <source>
        <strain evidence="3 4">HX-9-20</strain>
    </source>
</reference>
<dbReference type="Proteomes" id="UP000318199">
    <property type="component" value="Unassembled WGS sequence"/>
</dbReference>
<dbReference type="Pfam" id="PF10442">
    <property type="entry name" value="FIST_C"/>
    <property type="match status" value="1"/>
</dbReference>